<dbReference type="SMART" id="SM00280">
    <property type="entry name" value="KAZAL"/>
    <property type="match status" value="1"/>
</dbReference>
<accession>A0ABD0SDR0</accession>
<gene>
    <name evidence="3" type="ORF">ABMA28_009557</name>
</gene>
<comment type="caution">
    <text evidence="3">The sequence shown here is derived from an EMBL/GenBank/DDBJ whole genome shotgun (WGS) entry which is preliminary data.</text>
</comment>
<protein>
    <recommendedName>
        <fullName evidence="2">Kazal-like domain-containing protein</fullName>
    </recommendedName>
</protein>
<dbReference type="Pfam" id="PF07648">
    <property type="entry name" value="Kazal_2"/>
    <property type="match status" value="1"/>
</dbReference>
<dbReference type="Proteomes" id="UP001549921">
    <property type="component" value="Unassembled WGS sequence"/>
</dbReference>
<evidence type="ECO:0000313" key="3">
    <source>
        <dbReference type="EMBL" id="KAL0812180.1"/>
    </source>
</evidence>
<proteinExistence type="predicted"/>
<dbReference type="InterPro" id="IPR036058">
    <property type="entry name" value="Kazal_dom_sf"/>
</dbReference>
<dbReference type="InterPro" id="IPR002350">
    <property type="entry name" value="Kazal_dom"/>
</dbReference>
<evidence type="ECO:0000259" key="2">
    <source>
        <dbReference type="PROSITE" id="PS51465"/>
    </source>
</evidence>
<evidence type="ECO:0000256" key="1">
    <source>
        <dbReference type="SAM" id="SignalP"/>
    </source>
</evidence>
<organism evidence="3 4">
    <name type="scientific">Loxostege sticticalis</name>
    <name type="common">Beet webworm moth</name>
    <dbReference type="NCBI Taxonomy" id="481309"/>
    <lineage>
        <taxon>Eukaryota</taxon>
        <taxon>Metazoa</taxon>
        <taxon>Ecdysozoa</taxon>
        <taxon>Arthropoda</taxon>
        <taxon>Hexapoda</taxon>
        <taxon>Insecta</taxon>
        <taxon>Pterygota</taxon>
        <taxon>Neoptera</taxon>
        <taxon>Endopterygota</taxon>
        <taxon>Lepidoptera</taxon>
        <taxon>Glossata</taxon>
        <taxon>Ditrysia</taxon>
        <taxon>Pyraloidea</taxon>
        <taxon>Crambidae</taxon>
        <taxon>Pyraustinae</taxon>
        <taxon>Loxostege</taxon>
    </lineage>
</organism>
<reference evidence="3 4" key="1">
    <citation type="submission" date="2024-06" db="EMBL/GenBank/DDBJ databases">
        <title>A chromosome-level genome assembly of beet webworm, Loxostege sticticalis.</title>
        <authorList>
            <person name="Zhang Y."/>
        </authorList>
    </citation>
    <scope>NUCLEOTIDE SEQUENCE [LARGE SCALE GENOMIC DNA]</scope>
    <source>
        <strain evidence="3">AQ028</strain>
        <tissue evidence="3">Male pupae</tissue>
    </source>
</reference>
<dbReference type="Gene3D" id="3.30.60.30">
    <property type="match status" value="1"/>
</dbReference>
<feature type="chain" id="PRO_5044882469" description="Kazal-like domain-containing protein" evidence="1">
    <location>
        <begin position="16"/>
        <end position="63"/>
    </location>
</feature>
<feature type="domain" description="Kazal-like" evidence="2">
    <location>
        <begin position="1"/>
        <end position="58"/>
    </location>
</feature>
<dbReference type="EMBL" id="JBEDNZ010000023">
    <property type="protein sequence ID" value="KAL0812180.1"/>
    <property type="molecule type" value="Genomic_DNA"/>
</dbReference>
<dbReference type="AlphaFoldDB" id="A0ABD0SDR0"/>
<keyword evidence="1" id="KW-0732">Signal</keyword>
<dbReference type="PROSITE" id="PS51465">
    <property type="entry name" value="KAZAL_2"/>
    <property type="match status" value="1"/>
</dbReference>
<dbReference type="SUPFAM" id="SSF100895">
    <property type="entry name" value="Kazal-type serine protease inhibitors"/>
    <property type="match status" value="1"/>
</dbReference>
<sequence>MHFFLFVMTTASAECICPAVFDPVCGTNGRTYSNSCSLFLFLVLNECTSLFFGNKCKSNSIEC</sequence>
<evidence type="ECO:0000313" key="4">
    <source>
        <dbReference type="Proteomes" id="UP001549921"/>
    </source>
</evidence>
<name>A0ABD0SDR0_LOXSC</name>
<feature type="signal peptide" evidence="1">
    <location>
        <begin position="1"/>
        <end position="15"/>
    </location>
</feature>